<evidence type="ECO:0008006" key="3">
    <source>
        <dbReference type="Google" id="ProtNLM"/>
    </source>
</evidence>
<proteinExistence type="predicted"/>
<keyword evidence="2" id="KW-1185">Reference proteome</keyword>
<dbReference type="GO" id="GO:0009306">
    <property type="term" value="P:protein secretion"/>
    <property type="evidence" value="ECO:0007669"/>
    <property type="project" value="InterPro"/>
</dbReference>
<dbReference type="AlphaFoldDB" id="A0A7X5ZPH2"/>
<reference evidence="1 2" key="1">
    <citation type="submission" date="2020-03" db="EMBL/GenBank/DDBJ databases">
        <title>Sequencing the genomes of 1000 actinobacteria strains.</title>
        <authorList>
            <person name="Klenk H.-P."/>
        </authorList>
    </citation>
    <scope>NUCLEOTIDE SEQUENCE [LARGE SCALE GENOMIC DNA]</scope>
    <source>
        <strain evidence="1 2">DSM 45685</strain>
    </source>
</reference>
<comment type="caution">
    <text evidence="1">The sequence shown here is derived from an EMBL/GenBank/DDBJ whole genome shotgun (WGS) entry which is preliminary data.</text>
</comment>
<name>A0A7X5ZPH2_9PSEU</name>
<protein>
    <recommendedName>
        <fullName evidence="3">Excreted virulence factor EspC (Type VII ESX diderm)</fullName>
    </recommendedName>
</protein>
<dbReference type="RefSeq" id="WP_167167208.1">
    <property type="nucleotide sequence ID" value="NZ_JAAOYM010000001.1"/>
</dbReference>
<dbReference type="InterPro" id="IPR022536">
    <property type="entry name" value="EspC"/>
</dbReference>
<dbReference type="EMBL" id="JAAOYM010000001">
    <property type="protein sequence ID" value="NIJ10793.1"/>
    <property type="molecule type" value="Genomic_DNA"/>
</dbReference>
<dbReference type="Proteomes" id="UP000545493">
    <property type="component" value="Unassembled WGS sequence"/>
</dbReference>
<organism evidence="1 2">
    <name type="scientific">Saccharomonospora amisosensis</name>
    <dbReference type="NCBI Taxonomy" id="1128677"/>
    <lineage>
        <taxon>Bacteria</taxon>
        <taxon>Bacillati</taxon>
        <taxon>Actinomycetota</taxon>
        <taxon>Actinomycetes</taxon>
        <taxon>Pseudonocardiales</taxon>
        <taxon>Pseudonocardiaceae</taxon>
        <taxon>Saccharomonospora</taxon>
    </lineage>
</organism>
<gene>
    <name evidence="1" type="ORF">FHU38_001137</name>
</gene>
<sequence>MSDGRGYQVLTEELDTHAGKVDGFAERMRTAVDAARQVTMDNSAYGVICQPFALLLQPFEEMGVRALEQAAESITETADKVREAASAYTAREGETSAAVRQAGSGL</sequence>
<evidence type="ECO:0000313" key="1">
    <source>
        <dbReference type="EMBL" id="NIJ10793.1"/>
    </source>
</evidence>
<dbReference type="Pfam" id="PF10824">
    <property type="entry name" value="T7SS_ESX_EspC"/>
    <property type="match status" value="1"/>
</dbReference>
<accession>A0A7X5ZPH2</accession>
<evidence type="ECO:0000313" key="2">
    <source>
        <dbReference type="Proteomes" id="UP000545493"/>
    </source>
</evidence>